<name>A0A392U896_9FABA</name>
<comment type="caution">
    <text evidence="1">The sequence shown here is derived from an EMBL/GenBank/DDBJ whole genome shotgun (WGS) entry which is preliminary data.</text>
</comment>
<dbReference type="Proteomes" id="UP000265520">
    <property type="component" value="Unassembled WGS sequence"/>
</dbReference>
<accession>A0A392U896</accession>
<reference evidence="1 2" key="1">
    <citation type="journal article" date="2018" name="Front. Plant Sci.">
        <title>Red Clover (Trifolium pratense) and Zigzag Clover (T. medium) - A Picture of Genomic Similarities and Differences.</title>
        <authorList>
            <person name="Dluhosova J."/>
            <person name="Istvanek J."/>
            <person name="Nedelnik J."/>
            <person name="Repkova J."/>
        </authorList>
    </citation>
    <scope>NUCLEOTIDE SEQUENCE [LARGE SCALE GENOMIC DNA]</scope>
    <source>
        <strain evidence="2">cv. 10/8</strain>
        <tissue evidence="1">Leaf</tissue>
    </source>
</reference>
<organism evidence="1 2">
    <name type="scientific">Trifolium medium</name>
    <dbReference type="NCBI Taxonomy" id="97028"/>
    <lineage>
        <taxon>Eukaryota</taxon>
        <taxon>Viridiplantae</taxon>
        <taxon>Streptophyta</taxon>
        <taxon>Embryophyta</taxon>
        <taxon>Tracheophyta</taxon>
        <taxon>Spermatophyta</taxon>
        <taxon>Magnoliopsida</taxon>
        <taxon>eudicotyledons</taxon>
        <taxon>Gunneridae</taxon>
        <taxon>Pentapetalae</taxon>
        <taxon>rosids</taxon>
        <taxon>fabids</taxon>
        <taxon>Fabales</taxon>
        <taxon>Fabaceae</taxon>
        <taxon>Papilionoideae</taxon>
        <taxon>50 kb inversion clade</taxon>
        <taxon>NPAAA clade</taxon>
        <taxon>Hologalegina</taxon>
        <taxon>IRL clade</taxon>
        <taxon>Trifolieae</taxon>
        <taxon>Trifolium</taxon>
    </lineage>
</organism>
<dbReference type="EMBL" id="LXQA010761928">
    <property type="protein sequence ID" value="MCI69731.1"/>
    <property type="molecule type" value="Genomic_DNA"/>
</dbReference>
<keyword evidence="2" id="KW-1185">Reference proteome</keyword>
<dbReference type="AlphaFoldDB" id="A0A392U896"/>
<evidence type="ECO:0000313" key="2">
    <source>
        <dbReference type="Proteomes" id="UP000265520"/>
    </source>
</evidence>
<proteinExistence type="predicted"/>
<evidence type="ECO:0000313" key="1">
    <source>
        <dbReference type="EMBL" id="MCI69731.1"/>
    </source>
</evidence>
<protein>
    <submittedName>
        <fullName evidence="1">Uncharacterized protein</fullName>
    </submittedName>
</protein>
<sequence length="49" mass="5511">SSSNYCCFLMIGRQRSVCEVVVHGGHPTVCIPEGVYVEDPRRFLDARAR</sequence>
<feature type="non-terminal residue" evidence="1">
    <location>
        <position position="1"/>
    </location>
</feature>